<keyword evidence="7 16" id="KW-0418">Kinase</keyword>
<dbReference type="PRINTS" id="PR00344">
    <property type="entry name" value="BCTRLSENSOR"/>
</dbReference>
<keyword evidence="6" id="KW-0547">Nucleotide-binding</keyword>
<dbReference type="Gene3D" id="3.30.450.20">
    <property type="entry name" value="PAS domain"/>
    <property type="match status" value="1"/>
</dbReference>
<dbReference type="SUPFAM" id="SSF55874">
    <property type="entry name" value="ATPase domain of HSP90 chaperone/DNA topoisomerase II/histidine kinase"/>
    <property type="match status" value="1"/>
</dbReference>
<dbReference type="SUPFAM" id="SSF55785">
    <property type="entry name" value="PYP-like sensor domain (PAS domain)"/>
    <property type="match status" value="1"/>
</dbReference>
<feature type="domain" description="PAS" evidence="15">
    <location>
        <begin position="376"/>
        <end position="443"/>
    </location>
</feature>
<keyword evidence="5" id="KW-0808">Transferase</keyword>
<sequence>MVPKRALKNVILTTLLWLASMGIPSAQNNFKDIVLLNSYHPTFKWTADITRGVLQELPPEENYRVFVEYMDSKRFQSDDYLKGLNKLFSKKYDSINIDGVILSDNNALDFFLKYGNEIWGNVPVSFCGINNIHEYSLDTSKFRGVDEKINIDSTLSIIHVLQPNLEELIVVSDSTHSGQIFSNQFAGATKRHTWLNYRFLHADSPEQLSSELQAICTSNKAIYLLSLYINRDGFPREMLEEAPLIIDNCKVPVYSNWDFLFNNFIVGGVVIRGIHQGREAASIMKETLNGTYCRPWLTHGREILALDYRQTNRNGLNFNSLTPPGILLNKPENPFQRFKQEIIIIISVLSFLVIVIIVLLRVLNQKKKAEKELAYSESRLELALDGANEGLWDVDFINGEVFLSHRFARLLKYNNPNKIGFNTTNYKNFFHPDDHQQVSEAFQMHKGGLATVFRCEARLINNRDQYVWFSVHGKITERDLNREPLRMVGTITEIQSQKEFENQLRDAKEKAEESDRLKSAFLANMSHEIRTPMNAILGFTDLILNDLLDKNERYQYLRVIKNSGENLLNIINDIIDISKIESGQLKIKDEKFDLHMVLQNIKNIAESLLVQKDKKIRFLLSPGSRKEVFTIVTDQYRLHQLLLNLVTNAIKFTTHGTIEAGYTIRDEKTLVFFVKDTGHGIAPKYKNIIFERFRQVDETPVRKFGGTGLGLAITKSLITMMKGDIWFNSEPGKGSEFYFSLPCEFNQ</sequence>
<keyword evidence="13" id="KW-0732">Signal</keyword>
<accession>A0A368VBC7</accession>
<dbReference type="CDD" id="cd16922">
    <property type="entry name" value="HATPase_EvgS-ArcB-TorS-like"/>
    <property type="match status" value="1"/>
</dbReference>
<keyword evidence="12" id="KW-0812">Transmembrane</keyword>
<evidence type="ECO:0000256" key="12">
    <source>
        <dbReference type="SAM" id="Phobius"/>
    </source>
</evidence>
<protein>
    <recommendedName>
        <fullName evidence="3">histidine kinase</fullName>
        <ecNumber evidence="3">2.7.13.3</ecNumber>
    </recommendedName>
</protein>
<dbReference type="Pfam" id="PF02518">
    <property type="entry name" value="HATPase_c"/>
    <property type="match status" value="1"/>
</dbReference>
<evidence type="ECO:0000313" key="16">
    <source>
        <dbReference type="EMBL" id="RCW38422.1"/>
    </source>
</evidence>
<dbReference type="InterPro" id="IPR035965">
    <property type="entry name" value="PAS-like_dom_sf"/>
</dbReference>
<dbReference type="GO" id="GO:0016020">
    <property type="term" value="C:membrane"/>
    <property type="evidence" value="ECO:0007669"/>
    <property type="project" value="UniProtKB-SubCell"/>
</dbReference>
<gene>
    <name evidence="16" type="ORF">DFO77_104180</name>
</gene>
<comment type="caution">
    <text evidence="16">The sequence shown here is derived from an EMBL/GenBank/DDBJ whole genome shotgun (WGS) entry which is preliminary data.</text>
</comment>
<comment type="subcellular location">
    <subcellularLocation>
        <location evidence="2">Membrane</location>
    </subcellularLocation>
</comment>
<feature type="domain" description="Histidine kinase" evidence="14">
    <location>
        <begin position="524"/>
        <end position="745"/>
    </location>
</feature>
<evidence type="ECO:0000256" key="10">
    <source>
        <dbReference type="ARBA" id="ARBA00023136"/>
    </source>
</evidence>
<keyword evidence="10 12" id="KW-0472">Membrane</keyword>
<name>A0A368VBC7_9BACT</name>
<evidence type="ECO:0000256" key="8">
    <source>
        <dbReference type="ARBA" id="ARBA00022840"/>
    </source>
</evidence>
<evidence type="ECO:0000256" key="7">
    <source>
        <dbReference type="ARBA" id="ARBA00022777"/>
    </source>
</evidence>
<keyword evidence="12" id="KW-1133">Transmembrane helix</keyword>
<dbReference type="InterPro" id="IPR050736">
    <property type="entry name" value="Sensor_HK_Regulatory"/>
</dbReference>
<feature type="transmembrane region" description="Helical" evidence="12">
    <location>
        <begin position="342"/>
        <end position="363"/>
    </location>
</feature>
<dbReference type="SMART" id="SM00091">
    <property type="entry name" value="PAS"/>
    <property type="match status" value="1"/>
</dbReference>
<dbReference type="SMART" id="SM00387">
    <property type="entry name" value="HATPase_c"/>
    <property type="match status" value="1"/>
</dbReference>
<dbReference type="FunFam" id="3.30.565.10:FF:000010">
    <property type="entry name" value="Sensor histidine kinase RcsC"/>
    <property type="match status" value="1"/>
</dbReference>
<dbReference type="GO" id="GO:0005524">
    <property type="term" value="F:ATP binding"/>
    <property type="evidence" value="ECO:0007669"/>
    <property type="project" value="UniProtKB-KW"/>
</dbReference>
<keyword evidence="17" id="KW-1185">Reference proteome</keyword>
<dbReference type="CDD" id="cd00130">
    <property type="entry name" value="PAS"/>
    <property type="match status" value="1"/>
</dbReference>
<evidence type="ECO:0000256" key="4">
    <source>
        <dbReference type="ARBA" id="ARBA00022553"/>
    </source>
</evidence>
<dbReference type="InterPro" id="IPR003661">
    <property type="entry name" value="HisK_dim/P_dom"/>
</dbReference>
<dbReference type="PANTHER" id="PTHR43711">
    <property type="entry name" value="TWO-COMPONENT HISTIDINE KINASE"/>
    <property type="match status" value="1"/>
</dbReference>
<proteinExistence type="predicted"/>
<dbReference type="PROSITE" id="PS50109">
    <property type="entry name" value="HIS_KIN"/>
    <property type="match status" value="1"/>
</dbReference>
<organism evidence="16 17">
    <name type="scientific">Marinilabilia salmonicolor</name>
    <dbReference type="NCBI Taxonomy" id="989"/>
    <lineage>
        <taxon>Bacteria</taxon>
        <taxon>Pseudomonadati</taxon>
        <taxon>Bacteroidota</taxon>
        <taxon>Bacteroidia</taxon>
        <taxon>Marinilabiliales</taxon>
        <taxon>Marinilabiliaceae</taxon>
        <taxon>Marinilabilia</taxon>
    </lineage>
</organism>
<keyword evidence="4" id="KW-0597">Phosphoprotein</keyword>
<keyword evidence="11" id="KW-0131">Cell cycle</keyword>
<evidence type="ECO:0000313" key="17">
    <source>
        <dbReference type="Proteomes" id="UP000252733"/>
    </source>
</evidence>
<feature type="chain" id="PRO_5017010607" description="histidine kinase" evidence="13">
    <location>
        <begin position="27"/>
        <end position="747"/>
    </location>
</feature>
<dbReference type="Pfam" id="PF00512">
    <property type="entry name" value="HisKA"/>
    <property type="match status" value="1"/>
</dbReference>
<reference evidence="16 17" key="1">
    <citation type="submission" date="2018-07" db="EMBL/GenBank/DDBJ databases">
        <title>Freshwater and sediment microbial communities from various areas in North America, analyzing microbe dynamics in response to fracking.</title>
        <authorList>
            <person name="Lamendella R."/>
        </authorList>
    </citation>
    <scope>NUCLEOTIDE SEQUENCE [LARGE SCALE GENOMIC DNA]</scope>
    <source>
        <strain evidence="16 17">160A</strain>
    </source>
</reference>
<evidence type="ECO:0000256" key="5">
    <source>
        <dbReference type="ARBA" id="ARBA00022679"/>
    </source>
</evidence>
<evidence type="ECO:0000256" key="11">
    <source>
        <dbReference type="ARBA" id="ARBA00023306"/>
    </source>
</evidence>
<evidence type="ECO:0000256" key="9">
    <source>
        <dbReference type="ARBA" id="ARBA00023012"/>
    </source>
</evidence>
<evidence type="ECO:0000256" key="13">
    <source>
        <dbReference type="SAM" id="SignalP"/>
    </source>
</evidence>
<dbReference type="FunFam" id="1.10.287.130:FF:000038">
    <property type="entry name" value="Sensory transduction histidine kinase"/>
    <property type="match status" value="1"/>
</dbReference>
<dbReference type="InterPro" id="IPR036890">
    <property type="entry name" value="HATPase_C_sf"/>
</dbReference>
<dbReference type="InterPro" id="IPR004358">
    <property type="entry name" value="Sig_transdc_His_kin-like_C"/>
</dbReference>
<dbReference type="Pfam" id="PF08447">
    <property type="entry name" value="PAS_3"/>
    <property type="match status" value="1"/>
</dbReference>
<dbReference type="SUPFAM" id="SSF47384">
    <property type="entry name" value="Homodimeric domain of signal transducing histidine kinase"/>
    <property type="match status" value="1"/>
</dbReference>
<comment type="catalytic activity">
    <reaction evidence="1">
        <text>ATP + protein L-histidine = ADP + protein N-phospho-L-histidine.</text>
        <dbReference type="EC" id="2.7.13.3"/>
    </reaction>
</comment>
<dbReference type="SMART" id="SM00388">
    <property type="entry name" value="HisKA"/>
    <property type="match status" value="1"/>
</dbReference>
<dbReference type="InterPro" id="IPR036097">
    <property type="entry name" value="HisK_dim/P_sf"/>
</dbReference>
<dbReference type="Gene3D" id="1.10.287.130">
    <property type="match status" value="1"/>
</dbReference>
<evidence type="ECO:0000259" key="14">
    <source>
        <dbReference type="PROSITE" id="PS50109"/>
    </source>
</evidence>
<keyword evidence="8" id="KW-0067">ATP-binding</keyword>
<dbReference type="PANTHER" id="PTHR43711:SF31">
    <property type="entry name" value="HISTIDINE KINASE"/>
    <property type="match status" value="1"/>
</dbReference>
<dbReference type="Proteomes" id="UP000252733">
    <property type="component" value="Unassembled WGS sequence"/>
</dbReference>
<feature type="signal peptide" evidence="13">
    <location>
        <begin position="1"/>
        <end position="26"/>
    </location>
</feature>
<dbReference type="InterPro" id="IPR000014">
    <property type="entry name" value="PAS"/>
</dbReference>
<dbReference type="InterPro" id="IPR005467">
    <property type="entry name" value="His_kinase_dom"/>
</dbReference>
<dbReference type="InterPro" id="IPR003594">
    <property type="entry name" value="HATPase_dom"/>
</dbReference>
<dbReference type="AlphaFoldDB" id="A0A368VBC7"/>
<dbReference type="GO" id="GO:0000155">
    <property type="term" value="F:phosphorelay sensor kinase activity"/>
    <property type="evidence" value="ECO:0007669"/>
    <property type="project" value="InterPro"/>
</dbReference>
<dbReference type="Gene3D" id="3.30.565.10">
    <property type="entry name" value="Histidine kinase-like ATPase, C-terminal domain"/>
    <property type="match status" value="1"/>
</dbReference>
<dbReference type="CDD" id="cd00082">
    <property type="entry name" value="HisKA"/>
    <property type="match status" value="1"/>
</dbReference>
<dbReference type="RefSeq" id="WP_114436578.1">
    <property type="nucleotide sequence ID" value="NZ_QPIZ01000004.1"/>
</dbReference>
<evidence type="ECO:0000256" key="3">
    <source>
        <dbReference type="ARBA" id="ARBA00012438"/>
    </source>
</evidence>
<evidence type="ECO:0000259" key="15">
    <source>
        <dbReference type="PROSITE" id="PS50112"/>
    </source>
</evidence>
<evidence type="ECO:0000256" key="1">
    <source>
        <dbReference type="ARBA" id="ARBA00000085"/>
    </source>
</evidence>
<evidence type="ECO:0000256" key="6">
    <source>
        <dbReference type="ARBA" id="ARBA00022741"/>
    </source>
</evidence>
<evidence type="ECO:0000256" key="2">
    <source>
        <dbReference type="ARBA" id="ARBA00004370"/>
    </source>
</evidence>
<dbReference type="EMBL" id="QPIZ01000004">
    <property type="protein sequence ID" value="RCW38422.1"/>
    <property type="molecule type" value="Genomic_DNA"/>
</dbReference>
<dbReference type="PROSITE" id="PS50112">
    <property type="entry name" value="PAS"/>
    <property type="match status" value="1"/>
</dbReference>
<dbReference type="EC" id="2.7.13.3" evidence="3"/>
<dbReference type="InterPro" id="IPR013655">
    <property type="entry name" value="PAS_fold_3"/>
</dbReference>
<keyword evidence="9" id="KW-0902">Two-component regulatory system</keyword>